<protein>
    <submittedName>
        <fullName evidence="1">Unnamed protein product</fullName>
    </submittedName>
</protein>
<name>A0ACB5U3Y7_AMBMO</name>
<keyword evidence="2" id="KW-1185">Reference proteome</keyword>
<gene>
    <name evidence="1" type="ORF">Amon02_001111700</name>
</gene>
<comment type="caution">
    <text evidence="1">The sequence shown here is derived from an EMBL/GenBank/DDBJ whole genome shotgun (WGS) entry which is preliminary data.</text>
</comment>
<evidence type="ECO:0000313" key="1">
    <source>
        <dbReference type="EMBL" id="GMF00905.1"/>
    </source>
</evidence>
<dbReference type="Proteomes" id="UP001165064">
    <property type="component" value="Unassembled WGS sequence"/>
</dbReference>
<accession>A0ACB5U3Y7</accession>
<dbReference type="EMBL" id="BSXS01011614">
    <property type="protein sequence ID" value="GMF00905.1"/>
    <property type="molecule type" value="Genomic_DNA"/>
</dbReference>
<proteinExistence type="predicted"/>
<evidence type="ECO:0000313" key="2">
    <source>
        <dbReference type="Proteomes" id="UP001165064"/>
    </source>
</evidence>
<organism evidence="1 2">
    <name type="scientific">Ambrosiozyma monospora</name>
    <name type="common">Yeast</name>
    <name type="synonym">Endomycopsis monosporus</name>
    <dbReference type="NCBI Taxonomy" id="43982"/>
    <lineage>
        <taxon>Eukaryota</taxon>
        <taxon>Fungi</taxon>
        <taxon>Dikarya</taxon>
        <taxon>Ascomycota</taxon>
        <taxon>Saccharomycotina</taxon>
        <taxon>Pichiomycetes</taxon>
        <taxon>Pichiales</taxon>
        <taxon>Pichiaceae</taxon>
        <taxon>Ambrosiozyma</taxon>
    </lineage>
</organism>
<reference evidence="1" key="1">
    <citation type="submission" date="2023-04" db="EMBL/GenBank/DDBJ databases">
        <title>Ambrosiozyma monospora NBRC 10751.</title>
        <authorList>
            <person name="Ichikawa N."/>
            <person name="Sato H."/>
            <person name="Tonouchi N."/>
        </authorList>
    </citation>
    <scope>NUCLEOTIDE SEQUENCE</scope>
    <source>
        <strain evidence="1">NBRC 10751</strain>
    </source>
</reference>
<sequence>MYLALEYLPFVENKSSTNCSQINDKLRSNGINHNDIHARNMCVDDKGKIFLFDFGEAQFDNKLFNRSRPASSESENSNESGTLVNDSSMICD</sequence>